<reference evidence="1 2" key="1">
    <citation type="submission" date="2023-08" db="EMBL/GenBank/DDBJ databases">
        <title>Pathogen: clinical or host-associated sample.</title>
        <authorList>
            <person name="Hergert J."/>
            <person name="Casey R."/>
            <person name="Wagner J."/>
            <person name="Young E.L."/>
            <person name="Oakeson K.F."/>
        </authorList>
    </citation>
    <scope>NUCLEOTIDE SEQUENCE [LARGE SCALE GENOMIC DNA]</scope>
    <source>
        <strain evidence="1 2">1760953</strain>
        <plasmid evidence="1 2">unnamed4</plasmid>
    </source>
</reference>
<name>A0AA50DH29_9HYPH</name>
<geneLocation type="plasmid" evidence="1 2">
    <name>unnamed4</name>
</geneLocation>
<evidence type="ECO:0000313" key="1">
    <source>
        <dbReference type="EMBL" id="WLS00997.1"/>
    </source>
</evidence>
<dbReference type="AlphaFoldDB" id="A0AA50DH29"/>
<evidence type="ECO:0000313" key="2">
    <source>
        <dbReference type="Proteomes" id="UP001234585"/>
    </source>
</evidence>
<organism evidence="1 2">
    <name type="scientific">Shinella sumterensis</name>
    <dbReference type="NCBI Taxonomy" id="1967501"/>
    <lineage>
        <taxon>Bacteria</taxon>
        <taxon>Pseudomonadati</taxon>
        <taxon>Pseudomonadota</taxon>
        <taxon>Alphaproteobacteria</taxon>
        <taxon>Hyphomicrobiales</taxon>
        <taxon>Rhizobiaceae</taxon>
        <taxon>Shinella</taxon>
    </lineage>
</organism>
<dbReference type="RefSeq" id="WP_306041175.1">
    <property type="nucleotide sequence ID" value="NZ_CP132306.1"/>
</dbReference>
<dbReference type="Proteomes" id="UP001234585">
    <property type="component" value="Plasmid unnamed4"/>
</dbReference>
<protein>
    <submittedName>
        <fullName evidence="1">Uncharacterized protein</fullName>
    </submittedName>
</protein>
<gene>
    <name evidence="1" type="ORF">Q9313_26745</name>
</gene>
<sequence>MNADLIISLAPIGSVVEWSDGNPRPPEHHVATLYHWMRNNGAGLLVRKCGEDGPDHPGVSPFFMLRCEDDLRTFSVGLPYRFRIASRPMIGSVRIFERDDPAALMLHLAHDRDAARAWLAENTAFSGAFTVEVTADELAADHVEGRTAA</sequence>
<keyword evidence="1" id="KW-0614">Plasmid</keyword>
<proteinExistence type="predicted"/>
<accession>A0AA50DH29</accession>
<keyword evidence="2" id="KW-1185">Reference proteome</keyword>
<dbReference type="EMBL" id="CP132306">
    <property type="protein sequence ID" value="WLS00997.1"/>
    <property type="molecule type" value="Genomic_DNA"/>
</dbReference>